<dbReference type="Proteomes" id="UP000294963">
    <property type="component" value="Unassembled WGS sequence"/>
</dbReference>
<evidence type="ECO:0000256" key="2">
    <source>
        <dbReference type="SAM" id="Phobius"/>
    </source>
</evidence>
<organism evidence="3 4">
    <name type="scientific">Acinetobacter calcoaceticus</name>
    <dbReference type="NCBI Taxonomy" id="471"/>
    <lineage>
        <taxon>Bacteria</taxon>
        <taxon>Pseudomonadati</taxon>
        <taxon>Pseudomonadota</taxon>
        <taxon>Gammaproteobacteria</taxon>
        <taxon>Moraxellales</taxon>
        <taxon>Moraxellaceae</taxon>
        <taxon>Acinetobacter</taxon>
        <taxon>Acinetobacter calcoaceticus/baumannii complex</taxon>
    </lineage>
</organism>
<sequence length="370" mass="42172">MQTSNHSPDQYEPDFDFEAPESNSKQEQSLPPKASDPHKQQFIYALISLVLFALVSLWVMQNSVNAYFQQTYHQPSPLAELDDYTAWTFGGEIGNMLYAQHDEIKNAISTFNDAQIDNFNQGYAYTPEFKQQLALKKQQEQQRLALEAEAREKEALLDQFSLSKTDQIFFAGDSLMQGVAPFVQKHLLQQYEIKSVNLSKQSTGLSYPSFFNWPQTIKDTLASNPQIKILVVFLGPNDPWDIPNPQGGAYLKFKSPEWESIYRSHIAEIIQNAQQHNVKVMWLSPPNMRKDSLNDQMIYLNQVISSEVEKHHAFSIDARSILGTPNNVYSDYLIQDGVSVKMRTADGIHFSTEGQKTLAKTIEQHIKVVS</sequence>
<dbReference type="Pfam" id="PF04311">
    <property type="entry name" value="DUF459"/>
    <property type="match status" value="1"/>
</dbReference>
<dbReference type="InterPro" id="IPR036514">
    <property type="entry name" value="SGNH_hydro_sf"/>
</dbReference>
<reference evidence="3 4" key="1">
    <citation type="submission" date="2019-03" db="EMBL/GenBank/DDBJ databases">
        <title>Genomic analyses of the natural microbiome of Caenorhabditis elegans.</title>
        <authorList>
            <person name="Samuel B."/>
        </authorList>
    </citation>
    <scope>NUCLEOTIDE SEQUENCE [LARGE SCALE GENOMIC DNA]</scope>
    <source>
        <strain evidence="3 4">JUb89</strain>
    </source>
</reference>
<dbReference type="AlphaFoldDB" id="A0A4R1XX71"/>
<dbReference type="Gene3D" id="3.40.50.1110">
    <property type="entry name" value="SGNH hydrolase"/>
    <property type="match status" value="1"/>
</dbReference>
<dbReference type="InterPro" id="IPR007407">
    <property type="entry name" value="DUF459"/>
</dbReference>
<keyword evidence="2" id="KW-0812">Transmembrane</keyword>
<protein>
    <submittedName>
        <fullName evidence="3">Uncharacterized protein</fullName>
    </submittedName>
</protein>
<gene>
    <name evidence="3" type="ORF">EC844_103204</name>
</gene>
<proteinExistence type="predicted"/>
<accession>A0A4R1XX71</accession>
<keyword evidence="2" id="KW-1133">Transmembrane helix</keyword>
<evidence type="ECO:0000256" key="1">
    <source>
        <dbReference type="SAM" id="MobiDB-lite"/>
    </source>
</evidence>
<feature type="transmembrane region" description="Helical" evidence="2">
    <location>
        <begin position="42"/>
        <end position="60"/>
    </location>
</feature>
<dbReference type="GO" id="GO:0004622">
    <property type="term" value="F:phosphatidylcholine lysophospholipase activity"/>
    <property type="evidence" value="ECO:0007669"/>
    <property type="project" value="TreeGrafter"/>
</dbReference>
<evidence type="ECO:0000313" key="3">
    <source>
        <dbReference type="EMBL" id="TCM69257.1"/>
    </source>
</evidence>
<keyword evidence="4" id="KW-1185">Reference proteome</keyword>
<dbReference type="EMBL" id="SLVJ01000003">
    <property type="protein sequence ID" value="TCM69257.1"/>
    <property type="molecule type" value="Genomic_DNA"/>
</dbReference>
<dbReference type="CDD" id="cd01829">
    <property type="entry name" value="SGNH_hydrolase_peri2"/>
    <property type="match status" value="1"/>
</dbReference>
<dbReference type="InterPro" id="IPR051532">
    <property type="entry name" value="Ester_Hydrolysis_Enzymes"/>
</dbReference>
<name>A0A4R1XX71_ACICA</name>
<dbReference type="PANTHER" id="PTHR30383">
    <property type="entry name" value="THIOESTERASE 1/PROTEASE 1/LYSOPHOSPHOLIPASE L1"/>
    <property type="match status" value="1"/>
</dbReference>
<dbReference type="PANTHER" id="PTHR30383:SF24">
    <property type="entry name" value="THIOESTERASE 1_PROTEASE 1_LYSOPHOSPHOLIPASE L1"/>
    <property type="match status" value="1"/>
</dbReference>
<feature type="region of interest" description="Disordered" evidence="1">
    <location>
        <begin position="1"/>
        <end position="35"/>
    </location>
</feature>
<dbReference type="SUPFAM" id="SSF52266">
    <property type="entry name" value="SGNH hydrolase"/>
    <property type="match status" value="1"/>
</dbReference>
<dbReference type="OrthoDB" id="445620at2"/>
<keyword evidence="2" id="KW-0472">Membrane</keyword>
<comment type="caution">
    <text evidence="3">The sequence shown here is derived from an EMBL/GenBank/DDBJ whole genome shotgun (WGS) entry which is preliminary data.</text>
</comment>
<evidence type="ECO:0000313" key="4">
    <source>
        <dbReference type="Proteomes" id="UP000294963"/>
    </source>
</evidence>